<organism evidence="2 3">
    <name type="scientific">Pinctada imbricata</name>
    <name type="common">Atlantic pearl-oyster</name>
    <name type="synonym">Pinctada martensii</name>
    <dbReference type="NCBI Taxonomy" id="66713"/>
    <lineage>
        <taxon>Eukaryota</taxon>
        <taxon>Metazoa</taxon>
        <taxon>Spiralia</taxon>
        <taxon>Lophotrochozoa</taxon>
        <taxon>Mollusca</taxon>
        <taxon>Bivalvia</taxon>
        <taxon>Autobranchia</taxon>
        <taxon>Pteriomorphia</taxon>
        <taxon>Pterioida</taxon>
        <taxon>Pterioidea</taxon>
        <taxon>Pteriidae</taxon>
        <taxon>Pinctada</taxon>
    </lineage>
</organism>
<accession>A0AA89BJE9</accession>
<dbReference type="EMBL" id="VSWD01000013">
    <property type="protein sequence ID" value="KAK3084531.1"/>
    <property type="molecule type" value="Genomic_DNA"/>
</dbReference>
<feature type="region of interest" description="Disordered" evidence="1">
    <location>
        <begin position="320"/>
        <end position="344"/>
    </location>
</feature>
<dbReference type="Proteomes" id="UP001186944">
    <property type="component" value="Unassembled WGS sequence"/>
</dbReference>
<evidence type="ECO:0000256" key="1">
    <source>
        <dbReference type="SAM" id="MobiDB-lite"/>
    </source>
</evidence>
<gene>
    <name evidence="2" type="ORF">FSP39_014821</name>
</gene>
<dbReference type="Gene3D" id="2.30.29.30">
    <property type="entry name" value="Pleckstrin-homology domain (PH domain)/Phosphotyrosine-binding domain (PTB)"/>
    <property type="match status" value="1"/>
</dbReference>
<dbReference type="AlphaFoldDB" id="A0AA89BJE9"/>
<dbReference type="InterPro" id="IPR011993">
    <property type="entry name" value="PH-like_dom_sf"/>
</dbReference>
<sequence>MATEVAEKKVWYLGSWKNDVIADNVIRQISTLSREKKGTKVKVQLAGDGLRVLRSNLIQGKTLTDFIPIQNLYYMTVNQHYPECLLVIAKDRNQKYQILAFRCTNGLDAGYLIQSLQTIRRRFRPGEGYNFEFTQKEGGNWTLRSKPAMHDKRQLKTIVDMKADGNVRTNGVVQVEKTQDVRTSTVTRPSVDVNSNKTNVEIHVAKSQHSPPVVKEKVFREEVYLDGITQHNIGIQAIGRSGEGVPDNVSEASDSNQSFQSELNYLSNELREIKFMLEKSTGISAEEYHDKSGKSLEKQNVEKEVNDALQPIDAVVLTDEESDSPVTNGHFFRQKSENDGDGEIRVSVPDYRSFGVQTAPKYAPKRSSTIQTSPRQSTSDQPELLRAVPGTTSYQTWKDEVVLRSKPGRVQRPRSAVYQSNSFRSSTSGSIRGSWKGVPNDGQVHLVTVYDDTKPVAVHQRNRFSTSVQRPIEKVYVRPYGSISTKRPRSVHVIHTQPVFTTVPHTVDFNQNKINGHVVKGEVQANGHVSGPNSPRDFILHT</sequence>
<feature type="compositionally biased region" description="Polar residues" evidence="1">
    <location>
        <begin position="417"/>
        <end position="431"/>
    </location>
</feature>
<comment type="caution">
    <text evidence="2">The sequence shown here is derived from an EMBL/GenBank/DDBJ whole genome shotgun (WGS) entry which is preliminary data.</text>
</comment>
<protein>
    <submittedName>
        <fullName evidence="2">Uncharacterized protein</fullName>
    </submittedName>
</protein>
<keyword evidence="3" id="KW-1185">Reference proteome</keyword>
<reference evidence="2" key="1">
    <citation type="submission" date="2019-08" db="EMBL/GenBank/DDBJ databases">
        <title>The improved chromosome-level genome for the pearl oyster Pinctada fucata martensii using PacBio sequencing and Hi-C.</title>
        <authorList>
            <person name="Zheng Z."/>
        </authorList>
    </citation>
    <scope>NUCLEOTIDE SEQUENCE</scope>
    <source>
        <strain evidence="2">ZZ-2019</strain>
        <tissue evidence="2">Adductor muscle</tissue>
    </source>
</reference>
<feature type="region of interest" description="Disordered" evidence="1">
    <location>
        <begin position="412"/>
        <end position="436"/>
    </location>
</feature>
<evidence type="ECO:0000313" key="3">
    <source>
        <dbReference type="Proteomes" id="UP001186944"/>
    </source>
</evidence>
<dbReference type="SUPFAM" id="SSF50729">
    <property type="entry name" value="PH domain-like"/>
    <property type="match status" value="1"/>
</dbReference>
<dbReference type="CDD" id="cd00934">
    <property type="entry name" value="PTB"/>
    <property type="match status" value="1"/>
</dbReference>
<feature type="compositionally biased region" description="Polar residues" evidence="1">
    <location>
        <begin position="366"/>
        <end position="381"/>
    </location>
</feature>
<feature type="region of interest" description="Disordered" evidence="1">
    <location>
        <begin position="357"/>
        <end position="383"/>
    </location>
</feature>
<proteinExistence type="predicted"/>
<feature type="compositionally biased region" description="Basic and acidic residues" evidence="1">
    <location>
        <begin position="334"/>
        <end position="344"/>
    </location>
</feature>
<evidence type="ECO:0000313" key="2">
    <source>
        <dbReference type="EMBL" id="KAK3084531.1"/>
    </source>
</evidence>
<name>A0AA89BJE9_PINIB</name>